<evidence type="ECO:0000313" key="9">
    <source>
        <dbReference type="Proteomes" id="UP001152646"/>
    </source>
</evidence>
<keyword evidence="3" id="KW-0479">Metal-binding</keyword>
<dbReference type="InterPro" id="IPR013154">
    <property type="entry name" value="ADH-like_N"/>
</dbReference>
<dbReference type="Pfam" id="PF08240">
    <property type="entry name" value="ADH_N"/>
    <property type="match status" value="1"/>
</dbReference>
<dbReference type="GO" id="GO:0046872">
    <property type="term" value="F:metal ion binding"/>
    <property type="evidence" value="ECO:0007669"/>
    <property type="project" value="UniProtKB-KW"/>
</dbReference>
<sequence>MTVPQIQTAAVVASTQNSSVAMKSDHPVPSPGEGEVLVKLEFSGVCHSDLHSIRGDTPMLTDVAGHEGVGKVVQGLSCVEMYHDNILMFSSWRRNRRALAGDTGWYQCEICEINHTACPNQKNAGAYIVSPALHVTKIPEQLSPDSAAPLLCGMFAVICRKKPYLYTVSAGIAMYSSIMKTKSRPGDYLAIIGAGGGLGHMYVDGLYCQFLLNLSRRGIQIATKKGLQVIAIDRYAIYPRQIVHIKLTVSLLHSGEKKKQLCLSLGAIEFLDYREVDIVQATKARTGLGVHAVICTANGERAYEQSMQMLRPLGTLVCVGIPSVPFRLPATPFDMIVKGLTLVGNSAGTVDEMDELLAMAVNGDVKAHIEVFELHEINAVLDRLERSDIDGRVVLRIPE</sequence>
<keyword evidence="5" id="KW-0560">Oxidoreductase</keyword>
<dbReference type="PANTHER" id="PTHR42940:SF2">
    <property type="entry name" value="DEHYDROGENASE FAMILY OXIDOREDUCTASE, PUTATIVE (JCVI)-RELATED"/>
    <property type="match status" value="1"/>
</dbReference>
<keyword evidence="4" id="KW-0862">Zinc</keyword>
<dbReference type="OrthoDB" id="1879366at2759"/>
<dbReference type="Pfam" id="PF00107">
    <property type="entry name" value="ADH_zinc_N"/>
    <property type="match status" value="1"/>
</dbReference>
<dbReference type="SUPFAM" id="SSF51735">
    <property type="entry name" value="NAD(P)-binding Rossmann-fold domains"/>
    <property type="match status" value="1"/>
</dbReference>
<evidence type="ECO:0000313" key="8">
    <source>
        <dbReference type="EMBL" id="CAG8373647.1"/>
    </source>
</evidence>
<comment type="cofactor">
    <cofactor evidence="1">
        <name>Zn(2+)</name>
        <dbReference type="ChEBI" id="CHEBI:29105"/>
    </cofactor>
</comment>
<name>A0A9W4J5L6_9EURO</name>
<evidence type="ECO:0000259" key="7">
    <source>
        <dbReference type="Pfam" id="PF08240"/>
    </source>
</evidence>
<evidence type="ECO:0000256" key="4">
    <source>
        <dbReference type="ARBA" id="ARBA00022833"/>
    </source>
</evidence>
<feature type="domain" description="Alcohol dehydrogenase-like C-terminal" evidence="6">
    <location>
        <begin position="248"/>
        <end position="360"/>
    </location>
</feature>
<evidence type="ECO:0000256" key="1">
    <source>
        <dbReference type="ARBA" id="ARBA00001947"/>
    </source>
</evidence>
<organism evidence="8 9">
    <name type="scientific">Penicillium salamii</name>
    <dbReference type="NCBI Taxonomy" id="1612424"/>
    <lineage>
        <taxon>Eukaryota</taxon>
        <taxon>Fungi</taxon>
        <taxon>Dikarya</taxon>
        <taxon>Ascomycota</taxon>
        <taxon>Pezizomycotina</taxon>
        <taxon>Eurotiomycetes</taxon>
        <taxon>Eurotiomycetidae</taxon>
        <taxon>Eurotiales</taxon>
        <taxon>Aspergillaceae</taxon>
        <taxon>Penicillium</taxon>
    </lineage>
</organism>
<evidence type="ECO:0000256" key="3">
    <source>
        <dbReference type="ARBA" id="ARBA00022723"/>
    </source>
</evidence>
<dbReference type="Proteomes" id="UP001152646">
    <property type="component" value="Unassembled WGS sequence"/>
</dbReference>
<dbReference type="PANTHER" id="PTHR42940">
    <property type="entry name" value="ALCOHOL DEHYDROGENASE 1-RELATED"/>
    <property type="match status" value="1"/>
</dbReference>
<dbReference type="SUPFAM" id="SSF50129">
    <property type="entry name" value="GroES-like"/>
    <property type="match status" value="1"/>
</dbReference>
<gene>
    <name evidence="8" type="ORF">PSALAMII_LOCUS5212</name>
</gene>
<accession>A0A9W4J5L6</accession>
<dbReference type="EMBL" id="CAJVPA010000183">
    <property type="protein sequence ID" value="CAG8373647.1"/>
    <property type="molecule type" value="Genomic_DNA"/>
</dbReference>
<comment type="similarity">
    <text evidence="2">Belongs to the zinc-containing alcohol dehydrogenase family.</text>
</comment>
<dbReference type="GO" id="GO:0005737">
    <property type="term" value="C:cytoplasm"/>
    <property type="evidence" value="ECO:0007669"/>
    <property type="project" value="TreeGrafter"/>
</dbReference>
<dbReference type="InterPro" id="IPR011032">
    <property type="entry name" value="GroES-like_sf"/>
</dbReference>
<dbReference type="AlphaFoldDB" id="A0A9W4J5L6"/>
<proteinExistence type="inferred from homology"/>
<feature type="domain" description="Alcohol dehydrogenase-like N-terminal" evidence="7">
    <location>
        <begin position="32"/>
        <end position="78"/>
    </location>
</feature>
<protein>
    <recommendedName>
        <fullName evidence="10">Enoyl reductase (ER) domain-containing protein</fullName>
    </recommendedName>
</protein>
<dbReference type="InterPro" id="IPR013149">
    <property type="entry name" value="ADH-like_C"/>
</dbReference>
<dbReference type="Gene3D" id="3.40.50.720">
    <property type="entry name" value="NAD(P)-binding Rossmann-like Domain"/>
    <property type="match status" value="2"/>
</dbReference>
<evidence type="ECO:0000256" key="2">
    <source>
        <dbReference type="ARBA" id="ARBA00008072"/>
    </source>
</evidence>
<dbReference type="InterPro" id="IPR036291">
    <property type="entry name" value="NAD(P)-bd_dom_sf"/>
</dbReference>
<evidence type="ECO:0000256" key="5">
    <source>
        <dbReference type="ARBA" id="ARBA00023002"/>
    </source>
</evidence>
<comment type="caution">
    <text evidence="8">The sequence shown here is derived from an EMBL/GenBank/DDBJ whole genome shotgun (WGS) entry which is preliminary data.</text>
</comment>
<dbReference type="Gene3D" id="3.90.180.10">
    <property type="entry name" value="Medium-chain alcohol dehydrogenases, catalytic domain"/>
    <property type="match status" value="2"/>
</dbReference>
<dbReference type="GO" id="GO:0004022">
    <property type="term" value="F:alcohol dehydrogenase (NAD+) activity"/>
    <property type="evidence" value="ECO:0007669"/>
    <property type="project" value="TreeGrafter"/>
</dbReference>
<reference evidence="8" key="1">
    <citation type="submission" date="2021-07" db="EMBL/GenBank/DDBJ databases">
        <authorList>
            <person name="Branca A.L. A."/>
        </authorList>
    </citation>
    <scope>NUCLEOTIDE SEQUENCE</scope>
</reference>
<evidence type="ECO:0008006" key="10">
    <source>
        <dbReference type="Google" id="ProtNLM"/>
    </source>
</evidence>
<evidence type="ECO:0000259" key="6">
    <source>
        <dbReference type="Pfam" id="PF00107"/>
    </source>
</evidence>